<sequence>MQGFFLFYPEGIVRFKVDILKKGRSLTICPLVFQYTPPIPMK</sequence>
<gene>
    <name evidence="1" type="ORF">BDD39_002407</name>
</gene>
<accession>A0A846MJU7</accession>
<proteinExistence type="predicted"/>
<dbReference type="Proteomes" id="UP000532769">
    <property type="component" value="Unassembled WGS sequence"/>
</dbReference>
<reference evidence="1 2" key="1">
    <citation type="submission" date="2020-03" db="EMBL/GenBank/DDBJ databases">
        <title>Genomic Encyclopedia of Archaeal and Bacterial Type Strains, Phase II (KMG-II): from individual species to whole genera.</title>
        <authorList>
            <person name="Goeker M."/>
        </authorList>
    </citation>
    <scope>NUCLEOTIDE SEQUENCE [LARGE SCALE GENOMIC DNA]</scope>
    <source>
        <strain evidence="1 2">DSM 4749</strain>
    </source>
</reference>
<organism evidence="1 2">
    <name type="scientific">Saccharococcus thermophilus</name>
    <dbReference type="NCBI Taxonomy" id="29396"/>
    <lineage>
        <taxon>Bacteria</taxon>
        <taxon>Bacillati</taxon>
        <taxon>Bacillota</taxon>
        <taxon>Bacilli</taxon>
        <taxon>Bacillales</taxon>
        <taxon>Anoxybacillaceae</taxon>
        <taxon>Saccharococcus</taxon>
    </lineage>
</organism>
<name>A0A846MJU7_9BACL</name>
<dbReference type="EMBL" id="JAASRS010000001">
    <property type="protein sequence ID" value="NIK15897.1"/>
    <property type="molecule type" value="Genomic_DNA"/>
</dbReference>
<protein>
    <submittedName>
        <fullName evidence="1">Uncharacterized protein</fullName>
    </submittedName>
</protein>
<dbReference type="AlphaFoldDB" id="A0A846MJU7"/>
<keyword evidence="2" id="KW-1185">Reference proteome</keyword>
<evidence type="ECO:0000313" key="1">
    <source>
        <dbReference type="EMBL" id="NIK15897.1"/>
    </source>
</evidence>
<comment type="caution">
    <text evidence="1">The sequence shown here is derived from an EMBL/GenBank/DDBJ whole genome shotgun (WGS) entry which is preliminary data.</text>
</comment>
<evidence type="ECO:0000313" key="2">
    <source>
        <dbReference type="Proteomes" id="UP000532769"/>
    </source>
</evidence>